<evidence type="ECO:0008006" key="5">
    <source>
        <dbReference type="Google" id="ProtNLM"/>
    </source>
</evidence>
<dbReference type="InterPro" id="IPR040256">
    <property type="entry name" value="At4g02000-like"/>
</dbReference>
<feature type="domain" description="DUF4283" evidence="2">
    <location>
        <begin position="34"/>
        <end position="113"/>
    </location>
</feature>
<evidence type="ECO:0000313" key="4">
    <source>
        <dbReference type="EMBL" id="JAU07512.1"/>
    </source>
</evidence>
<evidence type="ECO:0000259" key="2">
    <source>
        <dbReference type="Pfam" id="PF14111"/>
    </source>
</evidence>
<dbReference type="PANTHER" id="PTHR31286">
    <property type="entry name" value="GLYCINE-RICH CELL WALL STRUCTURAL PROTEIN 1.8-LIKE"/>
    <property type="match status" value="1"/>
</dbReference>
<feature type="domain" description="Zinc knuckle CX2CX4HX4C" evidence="3">
    <location>
        <begin position="173"/>
        <end position="220"/>
    </location>
</feature>
<protein>
    <recommendedName>
        <fullName evidence="5">DUF4283 domain-containing protein</fullName>
    </recommendedName>
</protein>
<dbReference type="PANTHER" id="PTHR31286:SF178">
    <property type="entry name" value="DUF4283 DOMAIN-CONTAINING PROTEIN"/>
    <property type="match status" value="1"/>
</dbReference>
<sequence length="442" mass="50572">MSSAMDKAMLAMSLDEEEDLPFNIPDRPEYSSYERNELSLIGRTLNPDRQKMKNLLLDMPRKWQMYGKVRGVALSSEKFQFIFDSERDLIEILERGVHTYNEWALAIERWVEQPAEDFLQFIPLWMQIWKLPLNHRTVRTILDLGDMVGQVTEVAFDPDLPQLQPYVRVKILLDISRPLRRGKVLNLPDGGSTTVEFDYERVQKRCYGCQHLTHEKEVCPFLLKKRQVLEGIRHPGLVKEQVVKPLIIKPSDPLFGVLSEEQVGINPVKGRIKIAKIVLEGMRQYLMVADEDERKLRIDKVKRTVGIAENDPVARKAVLCLESAPFLSKDVNKKRGRVFGYESSDSTNWSKAEPKGNKLMEEAFKTISCLVEGVASDCSQVFEEAVSSEVFSKPFNFDPTEFRIGFSEAGPSGIKQKKRETKKTSSEENQSPKSSGARFDNI</sequence>
<dbReference type="InterPro" id="IPR025836">
    <property type="entry name" value="Zn_knuckle_CX2CX4HX4C"/>
</dbReference>
<dbReference type="Pfam" id="PF14392">
    <property type="entry name" value="zf-CCHC_4"/>
    <property type="match status" value="1"/>
</dbReference>
<gene>
    <name evidence="4" type="ORF">GA_TR19264_c9_g1_i1_g.62478</name>
</gene>
<feature type="region of interest" description="Disordered" evidence="1">
    <location>
        <begin position="404"/>
        <end position="442"/>
    </location>
</feature>
<name>A0A1J3CNP3_NOCCA</name>
<dbReference type="EMBL" id="GEVI01024808">
    <property type="protein sequence ID" value="JAU07512.1"/>
    <property type="molecule type" value="Transcribed_RNA"/>
</dbReference>
<accession>A0A1J3CNP3</accession>
<proteinExistence type="predicted"/>
<dbReference type="InterPro" id="IPR025558">
    <property type="entry name" value="DUF4283"/>
</dbReference>
<reference evidence="4" key="1">
    <citation type="submission" date="2016-07" db="EMBL/GenBank/DDBJ databases">
        <title>De novo transcriptome assembly of four accessions of the metal hyperaccumulator plant Noccaea caerulescens.</title>
        <authorList>
            <person name="Blande D."/>
            <person name="Halimaa P."/>
            <person name="Tervahauta A.I."/>
            <person name="Aarts M.G."/>
            <person name="Karenlampi S.O."/>
        </authorList>
    </citation>
    <scope>NUCLEOTIDE SEQUENCE</scope>
</reference>
<dbReference type="Pfam" id="PF14111">
    <property type="entry name" value="DUF4283"/>
    <property type="match status" value="1"/>
</dbReference>
<dbReference type="AlphaFoldDB" id="A0A1J3CNP3"/>
<evidence type="ECO:0000256" key="1">
    <source>
        <dbReference type="SAM" id="MobiDB-lite"/>
    </source>
</evidence>
<organism evidence="4">
    <name type="scientific">Noccaea caerulescens</name>
    <name type="common">Alpine penny-cress</name>
    <name type="synonym">Thlaspi caerulescens</name>
    <dbReference type="NCBI Taxonomy" id="107243"/>
    <lineage>
        <taxon>Eukaryota</taxon>
        <taxon>Viridiplantae</taxon>
        <taxon>Streptophyta</taxon>
        <taxon>Embryophyta</taxon>
        <taxon>Tracheophyta</taxon>
        <taxon>Spermatophyta</taxon>
        <taxon>Magnoliopsida</taxon>
        <taxon>eudicotyledons</taxon>
        <taxon>Gunneridae</taxon>
        <taxon>Pentapetalae</taxon>
        <taxon>rosids</taxon>
        <taxon>malvids</taxon>
        <taxon>Brassicales</taxon>
        <taxon>Brassicaceae</taxon>
        <taxon>Coluteocarpeae</taxon>
        <taxon>Noccaea</taxon>
    </lineage>
</organism>
<evidence type="ECO:0000259" key="3">
    <source>
        <dbReference type="Pfam" id="PF14392"/>
    </source>
</evidence>